<evidence type="ECO:0000313" key="3">
    <source>
        <dbReference type="Proteomes" id="UP000610966"/>
    </source>
</evidence>
<dbReference type="AlphaFoldDB" id="A0A8J3RGW8"/>
<dbReference type="Pfam" id="PF24698">
    <property type="entry name" value="DUF7662"/>
    <property type="match status" value="1"/>
</dbReference>
<dbReference type="EMBL" id="BOOG01000097">
    <property type="protein sequence ID" value="GIH73479.1"/>
    <property type="molecule type" value="Genomic_DNA"/>
</dbReference>
<proteinExistence type="predicted"/>
<keyword evidence="3" id="KW-1185">Reference proteome</keyword>
<gene>
    <name evidence="2" type="ORF">Mth01_57320</name>
</gene>
<protein>
    <recommendedName>
        <fullName evidence="1">DUF7662 domain-containing protein</fullName>
    </recommendedName>
</protein>
<comment type="caution">
    <text evidence="2">The sequence shown here is derived from an EMBL/GenBank/DDBJ whole genome shotgun (WGS) entry which is preliminary data.</text>
</comment>
<name>A0A8J3RGW8_9ACTN</name>
<organism evidence="2 3">
    <name type="scientific">Sphaerimonospora thailandensis</name>
    <dbReference type="NCBI Taxonomy" id="795644"/>
    <lineage>
        <taxon>Bacteria</taxon>
        <taxon>Bacillati</taxon>
        <taxon>Actinomycetota</taxon>
        <taxon>Actinomycetes</taxon>
        <taxon>Streptosporangiales</taxon>
        <taxon>Streptosporangiaceae</taxon>
        <taxon>Sphaerimonospora</taxon>
    </lineage>
</organism>
<evidence type="ECO:0000259" key="1">
    <source>
        <dbReference type="Pfam" id="PF24698"/>
    </source>
</evidence>
<sequence length="57" mass="6230">MTFADVARVIGEELPASAFKHSAWWGSDPQHTQAVWLGVGYLATPDLRAGQVTFVRS</sequence>
<dbReference type="Proteomes" id="UP000610966">
    <property type="component" value="Unassembled WGS sequence"/>
</dbReference>
<accession>A0A8J3RGW8</accession>
<reference evidence="2" key="1">
    <citation type="submission" date="2021-01" db="EMBL/GenBank/DDBJ databases">
        <title>Whole genome shotgun sequence of Sphaerimonospora thailandensis NBRC 107569.</title>
        <authorList>
            <person name="Komaki H."/>
            <person name="Tamura T."/>
        </authorList>
    </citation>
    <scope>NUCLEOTIDE SEQUENCE</scope>
    <source>
        <strain evidence="2">NBRC 107569</strain>
    </source>
</reference>
<feature type="domain" description="DUF7662" evidence="1">
    <location>
        <begin position="1"/>
        <end position="56"/>
    </location>
</feature>
<evidence type="ECO:0000313" key="2">
    <source>
        <dbReference type="EMBL" id="GIH73479.1"/>
    </source>
</evidence>
<dbReference type="InterPro" id="IPR056079">
    <property type="entry name" value="DUF7662"/>
</dbReference>